<keyword evidence="1" id="KW-0812">Transmembrane</keyword>
<keyword evidence="3" id="KW-1185">Reference proteome</keyword>
<name>A0A5R9J7F3_9PROT</name>
<accession>A0A5R9J7F3</accession>
<reference evidence="2 3" key="1">
    <citation type="submission" date="2019-05" db="EMBL/GenBank/DDBJ databases">
        <authorList>
            <person name="Pankratov T."/>
            <person name="Grouzdev D."/>
        </authorList>
    </citation>
    <scope>NUCLEOTIDE SEQUENCE [LARGE SCALE GENOMIC DNA]</scope>
    <source>
        <strain evidence="2 3">KEBCLARHB70R</strain>
    </source>
</reference>
<dbReference type="RefSeq" id="WP_138325605.1">
    <property type="nucleotide sequence ID" value="NZ_VCDI01000002.1"/>
</dbReference>
<dbReference type="Proteomes" id="UP000305654">
    <property type="component" value="Unassembled WGS sequence"/>
</dbReference>
<dbReference type="OrthoDB" id="7281343at2"/>
<sequence length="141" mass="14503">MTPDRFAALADAHGGAIERWPADLRDAGRAHLLLHPEASLVLDEAARLDAALGSWSVPGPGAALAARTLMQVAPQRRTRRLRLWFSGFGAAGVLAGGLAAGAAIVMLSQPAPEQVGEPLYEVSVLGAPVDADEPPGKGVSP</sequence>
<dbReference type="AlphaFoldDB" id="A0A5R9J7F3"/>
<evidence type="ECO:0000256" key="1">
    <source>
        <dbReference type="SAM" id="Phobius"/>
    </source>
</evidence>
<comment type="caution">
    <text evidence="2">The sequence shown here is derived from an EMBL/GenBank/DDBJ whole genome shotgun (WGS) entry which is preliminary data.</text>
</comment>
<dbReference type="EMBL" id="VCDI01000002">
    <property type="protein sequence ID" value="TLU73525.1"/>
    <property type="molecule type" value="Genomic_DNA"/>
</dbReference>
<keyword evidence="1" id="KW-1133">Transmembrane helix</keyword>
<proteinExistence type="predicted"/>
<evidence type="ECO:0000313" key="2">
    <source>
        <dbReference type="EMBL" id="TLU73525.1"/>
    </source>
</evidence>
<protein>
    <submittedName>
        <fullName evidence="2">Uncharacterized protein</fullName>
    </submittedName>
</protein>
<evidence type="ECO:0000313" key="3">
    <source>
        <dbReference type="Proteomes" id="UP000305654"/>
    </source>
</evidence>
<gene>
    <name evidence="2" type="ORF">FE263_09135</name>
</gene>
<keyword evidence="1" id="KW-0472">Membrane</keyword>
<organism evidence="2 3">
    <name type="scientific">Lichenicoccus roseus</name>
    <dbReference type="NCBI Taxonomy" id="2683649"/>
    <lineage>
        <taxon>Bacteria</taxon>
        <taxon>Pseudomonadati</taxon>
        <taxon>Pseudomonadota</taxon>
        <taxon>Alphaproteobacteria</taxon>
        <taxon>Acetobacterales</taxon>
        <taxon>Acetobacteraceae</taxon>
        <taxon>Lichenicoccus</taxon>
    </lineage>
</organism>
<feature type="transmembrane region" description="Helical" evidence="1">
    <location>
        <begin position="83"/>
        <end position="107"/>
    </location>
</feature>